<gene>
    <name evidence="2" type="ORF">HND93_09920</name>
</gene>
<evidence type="ECO:0000313" key="2">
    <source>
        <dbReference type="EMBL" id="NYZ20031.1"/>
    </source>
</evidence>
<comment type="caution">
    <text evidence="2">The sequence shown here is derived from an EMBL/GenBank/DDBJ whole genome shotgun (WGS) entry which is preliminary data.</text>
</comment>
<sequence>MSTARRPDPRIRRRRLPGLLGQIEDLVGYEAAERFAVTFGGQEVYIPVVCPAGHPIAKAIGHRRAREVCAVFGRQGPLANGSYSVPVADVELKWNIARALRLAGKSRNEIVRTLRARYGLVSTTTAVSQLTSDLPRPEPDPAAPDHRHRAPPPPDPTLWEYGALLAARRQRAAKG</sequence>
<evidence type="ECO:0008006" key="4">
    <source>
        <dbReference type="Google" id="ProtNLM"/>
    </source>
</evidence>
<organism evidence="2 3">
    <name type="scientific">Azospirillum oleiclasticum</name>
    <dbReference type="NCBI Taxonomy" id="2735135"/>
    <lineage>
        <taxon>Bacteria</taxon>
        <taxon>Pseudomonadati</taxon>
        <taxon>Pseudomonadota</taxon>
        <taxon>Alphaproteobacteria</taxon>
        <taxon>Rhodospirillales</taxon>
        <taxon>Azospirillaceae</taxon>
        <taxon>Azospirillum</taxon>
    </lineage>
</organism>
<proteinExistence type="predicted"/>
<keyword evidence="3" id="KW-1185">Reference proteome</keyword>
<dbReference type="RefSeq" id="WP_180281801.1">
    <property type="nucleotide sequence ID" value="NZ_JABFDB010000005.1"/>
</dbReference>
<dbReference type="Proteomes" id="UP000584642">
    <property type="component" value="Unassembled WGS sequence"/>
</dbReference>
<feature type="compositionally biased region" description="Basic and acidic residues" evidence="1">
    <location>
        <begin position="135"/>
        <end position="145"/>
    </location>
</feature>
<evidence type="ECO:0000256" key="1">
    <source>
        <dbReference type="SAM" id="MobiDB-lite"/>
    </source>
</evidence>
<reference evidence="2 3" key="1">
    <citation type="submission" date="2020-05" db="EMBL/GenBank/DDBJ databases">
        <title>Azospirillum oleiclasticum sp. nov, a nitrogen-fixing and heavy crude oil-emulsifying bacterium isolated from the crude oil of Yumen Oilfield.</title>
        <authorList>
            <person name="Wu D."/>
            <person name="Cai M."/>
            <person name="Zhang X."/>
        </authorList>
    </citation>
    <scope>NUCLEOTIDE SEQUENCE [LARGE SCALE GENOMIC DNA]</scope>
    <source>
        <strain evidence="2 3">ROY-1-1-2</strain>
    </source>
</reference>
<feature type="region of interest" description="Disordered" evidence="1">
    <location>
        <begin position="129"/>
        <end position="159"/>
    </location>
</feature>
<accession>A0ABX2T9T4</accession>
<name>A0ABX2T9T4_9PROT</name>
<dbReference type="EMBL" id="JABFDB010000005">
    <property type="protein sequence ID" value="NYZ20031.1"/>
    <property type="molecule type" value="Genomic_DNA"/>
</dbReference>
<protein>
    <recommendedName>
        <fullName evidence="4">Mor transcription activator domain-containing protein</fullName>
    </recommendedName>
</protein>
<evidence type="ECO:0000313" key="3">
    <source>
        <dbReference type="Proteomes" id="UP000584642"/>
    </source>
</evidence>